<feature type="region of interest" description="Disordered" evidence="1">
    <location>
        <begin position="37"/>
        <end position="89"/>
    </location>
</feature>
<sequence length="235" mass="26373">MKLIQYDQICYGDFKIVIRTSNARQVIPIVNTIPRPSSEVVDEDQTGQENNTKNEDDVLDELPSESGVARSVAEPEAESNPYPGSKDGKVGSVRGWNRLFFGKEDPREIEKKGFRLEIMVHEDTMNYFCGPFALRPAFGSDLEASVLEASDYGWDAVALGIIVSAIHGEYYHVPVKVGLELFVKIAIIADFMTCSEALAMASRVWLSNLDDYKAVQRLDSETLMLFYVSWVFNLD</sequence>
<evidence type="ECO:0000313" key="2">
    <source>
        <dbReference type="EMBL" id="KAF5604852.1"/>
    </source>
</evidence>
<evidence type="ECO:0000313" key="3">
    <source>
        <dbReference type="Proteomes" id="UP000546213"/>
    </source>
</evidence>
<dbReference type="OrthoDB" id="5031255at2759"/>
<proteinExistence type="predicted"/>
<dbReference type="Proteomes" id="UP000546213">
    <property type="component" value="Unassembled WGS sequence"/>
</dbReference>
<evidence type="ECO:0000256" key="1">
    <source>
        <dbReference type="SAM" id="MobiDB-lite"/>
    </source>
</evidence>
<reference evidence="2 3" key="1">
    <citation type="submission" date="2020-05" db="EMBL/GenBank/DDBJ databases">
        <title>Identification and distribution of gene clusters putatively required for synthesis of sphingolipid metabolism inhibitors in phylogenetically diverse species of the filamentous fungus Fusarium.</title>
        <authorList>
            <person name="Kim H.-S."/>
            <person name="Busman M."/>
            <person name="Brown D.W."/>
            <person name="Divon H."/>
            <person name="Uhlig S."/>
            <person name="Proctor R.H."/>
        </authorList>
    </citation>
    <scope>NUCLEOTIDE SEQUENCE [LARGE SCALE GENOMIC DNA]</scope>
    <source>
        <strain evidence="2 3">NRRL 36939</strain>
    </source>
</reference>
<comment type="caution">
    <text evidence="2">The sequence shown here is derived from an EMBL/GenBank/DDBJ whole genome shotgun (WGS) entry which is preliminary data.</text>
</comment>
<name>A0A8H5PYN3_9HYPO</name>
<gene>
    <name evidence="2" type="ORF">FPCIR_705</name>
</gene>
<keyword evidence="3" id="KW-1185">Reference proteome</keyword>
<protein>
    <submittedName>
        <fullName evidence="2">BTB POZ</fullName>
    </submittedName>
</protein>
<dbReference type="EMBL" id="JAAOAS010000014">
    <property type="protein sequence ID" value="KAF5604852.1"/>
    <property type="molecule type" value="Genomic_DNA"/>
</dbReference>
<dbReference type="AlphaFoldDB" id="A0A8H5PYN3"/>
<accession>A0A8H5PYN3</accession>
<organism evidence="2 3">
    <name type="scientific">Fusarium pseudocircinatum</name>
    <dbReference type="NCBI Taxonomy" id="56676"/>
    <lineage>
        <taxon>Eukaryota</taxon>
        <taxon>Fungi</taxon>
        <taxon>Dikarya</taxon>
        <taxon>Ascomycota</taxon>
        <taxon>Pezizomycotina</taxon>
        <taxon>Sordariomycetes</taxon>
        <taxon>Hypocreomycetidae</taxon>
        <taxon>Hypocreales</taxon>
        <taxon>Nectriaceae</taxon>
        <taxon>Fusarium</taxon>
        <taxon>Fusarium fujikuroi species complex</taxon>
    </lineage>
</organism>